<feature type="transmembrane region" description="Helical" evidence="1">
    <location>
        <begin position="336"/>
        <end position="358"/>
    </location>
</feature>
<feature type="transmembrane region" description="Helical" evidence="1">
    <location>
        <begin position="103"/>
        <end position="125"/>
    </location>
</feature>
<feature type="transmembrane region" description="Helical" evidence="1">
    <location>
        <begin position="57"/>
        <end position="78"/>
    </location>
</feature>
<evidence type="ECO:0000256" key="1">
    <source>
        <dbReference type="SAM" id="Phobius"/>
    </source>
</evidence>
<feature type="transmembrane region" description="Helical" evidence="1">
    <location>
        <begin position="253"/>
        <end position="277"/>
    </location>
</feature>
<keyword evidence="1" id="KW-0812">Transmembrane</keyword>
<feature type="transmembrane region" description="Helical" evidence="1">
    <location>
        <begin position="173"/>
        <end position="194"/>
    </location>
</feature>
<dbReference type="PaxDb" id="593117-TGAM_0111"/>
<dbReference type="PANTHER" id="PTHR42204">
    <property type="entry name" value="INTEGRAL MEMBRANE PROTEIN"/>
    <property type="match status" value="1"/>
</dbReference>
<feature type="transmembrane region" description="Helical" evidence="1">
    <location>
        <begin position="132"/>
        <end position="153"/>
    </location>
</feature>
<protein>
    <recommendedName>
        <fullName evidence="2">DUF112 domain-containing protein</fullName>
    </recommendedName>
</protein>
<dbReference type="STRING" id="593117.TGAM_0111"/>
<dbReference type="InterPro" id="IPR002823">
    <property type="entry name" value="DUF112_TM"/>
</dbReference>
<name>C5A301_THEGJ</name>
<dbReference type="eggNOG" id="arCOG04469">
    <property type="taxonomic scope" value="Archaea"/>
</dbReference>
<feature type="transmembrane region" description="Helical" evidence="1">
    <location>
        <begin position="12"/>
        <end position="45"/>
    </location>
</feature>
<dbReference type="PATRIC" id="fig|593117.10.peg.113"/>
<dbReference type="EMBL" id="CP001398">
    <property type="protein sequence ID" value="ACS32613.1"/>
    <property type="molecule type" value="Genomic_DNA"/>
</dbReference>
<keyword evidence="1" id="KW-0472">Membrane</keyword>
<feature type="domain" description="DUF112" evidence="2">
    <location>
        <begin position="11"/>
        <end position="418"/>
    </location>
</feature>
<dbReference type="KEGG" id="tga:TGAM_0111"/>
<accession>C5A301</accession>
<sequence>MMPMVPLSEVLVWSLAGVLFGSLISWIPGFHIFNIMALLVAVFGVGELMPVQAFPFFAIGAIVAYAYVSAISSVYFSVADESAVFLLFPTQRYLLLGRGHEAVLLYLIGAVAGTLVLVLGALFIFPKVLPPIYQATSPYITYFLTAIVVFMFMSEWPKEGDRGKTPLQRLWLAWRQILGGILVFFLSGLLGFAVMNTNLLPSTSAYTRLTPMFIGFFGMSWVLLNILSNPPMLPQKIDDKVESSIYNTLKASFGGALGGTIAAVYPIITGGMGALIAGHITSQRGDDAFIISQGVNRVIYYVGAFTLLFLPNLRLTRGAAAWLVSSVYTPKSYAEYLAAIGVILLSAGISFLFTYYLSKLIARSFTVVHIRKLSYVVAVVLIAISYVLTGPMGVLVLFVSTAIGMMAAAFNTRRSYCLGGLVLPVLISMTGHTGEVMRLLGLG</sequence>
<reference evidence="3 4" key="1">
    <citation type="journal article" date="2007" name="Genome Biol.">
        <title>Genome analysis and genome-wide proteomics of Thermococcus gammatolerans, the most radioresistant organism known amongst the Archaea.</title>
        <authorList>
            <person name="Zivanovic Y."/>
            <person name="Armengaud J."/>
            <person name="Lagorce A."/>
            <person name="Leplat C."/>
            <person name="Guerin P."/>
            <person name="Dutertre M."/>
            <person name="Anthouard V."/>
            <person name="Forterre P."/>
            <person name="Wincker P."/>
            <person name="Confalonieri F."/>
        </authorList>
    </citation>
    <scope>NUCLEOTIDE SEQUENCE [LARGE SCALE GENOMIC DNA]</scope>
    <source>
        <strain evidence="4">DSM 15229 / JCM 11827 / EJ3</strain>
    </source>
</reference>
<evidence type="ECO:0000313" key="4">
    <source>
        <dbReference type="Proteomes" id="UP000001488"/>
    </source>
</evidence>
<evidence type="ECO:0000313" key="3">
    <source>
        <dbReference type="EMBL" id="ACS32613.1"/>
    </source>
</evidence>
<dbReference type="HOGENOM" id="CLU_043916_0_0_2"/>
<organism evidence="3 4">
    <name type="scientific">Thermococcus gammatolerans (strain DSM 15229 / JCM 11827 / EJ3)</name>
    <dbReference type="NCBI Taxonomy" id="593117"/>
    <lineage>
        <taxon>Archaea</taxon>
        <taxon>Methanobacteriati</taxon>
        <taxon>Methanobacteriota</taxon>
        <taxon>Thermococci</taxon>
        <taxon>Thermococcales</taxon>
        <taxon>Thermococcaceae</taxon>
        <taxon>Thermococcus</taxon>
    </lineage>
</organism>
<feature type="transmembrane region" description="Helical" evidence="1">
    <location>
        <begin position="206"/>
        <end position="224"/>
    </location>
</feature>
<keyword evidence="4" id="KW-1185">Reference proteome</keyword>
<dbReference type="Pfam" id="PF01970">
    <property type="entry name" value="TctA"/>
    <property type="match status" value="1"/>
</dbReference>
<dbReference type="AlphaFoldDB" id="C5A301"/>
<dbReference type="PANTHER" id="PTHR42204:SF1">
    <property type="entry name" value="INTEGRAL MEMBRANE PROTEIN"/>
    <property type="match status" value="1"/>
</dbReference>
<dbReference type="Proteomes" id="UP000001488">
    <property type="component" value="Chromosome"/>
</dbReference>
<feature type="transmembrane region" description="Helical" evidence="1">
    <location>
        <begin position="298"/>
        <end position="316"/>
    </location>
</feature>
<keyword evidence="1" id="KW-1133">Transmembrane helix</keyword>
<proteinExistence type="predicted"/>
<evidence type="ECO:0000259" key="2">
    <source>
        <dbReference type="Pfam" id="PF01970"/>
    </source>
</evidence>
<gene>
    <name evidence="3" type="ordered locus">TGAM_0111</name>
</gene>